<organism evidence="2">
    <name type="scientific">Fagus sylvatica</name>
    <name type="common">Beechnut</name>
    <dbReference type="NCBI Taxonomy" id="28930"/>
    <lineage>
        <taxon>Eukaryota</taxon>
        <taxon>Viridiplantae</taxon>
        <taxon>Streptophyta</taxon>
        <taxon>Embryophyta</taxon>
        <taxon>Tracheophyta</taxon>
        <taxon>Spermatophyta</taxon>
        <taxon>Magnoliopsida</taxon>
        <taxon>eudicotyledons</taxon>
        <taxon>Gunneridae</taxon>
        <taxon>Pentapetalae</taxon>
        <taxon>rosids</taxon>
        <taxon>fabids</taxon>
        <taxon>Fagales</taxon>
        <taxon>Fagaceae</taxon>
        <taxon>Fagus</taxon>
    </lineage>
</organism>
<evidence type="ECO:0000256" key="1">
    <source>
        <dbReference type="SAM" id="MobiDB-lite"/>
    </source>
</evidence>
<feature type="region of interest" description="Disordered" evidence="1">
    <location>
        <begin position="135"/>
        <end position="159"/>
    </location>
</feature>
<feature type="compositionally biased region" description="Basic and acidic residues" evidence="1">
    <location>
        <begin position="150"/>
        <end position="159"/>
    </location>
</feature>
<evidence type="ECO:0000313" key="2">
    <source>
        <dbReference type="EMBL" id="SPD17965.1"/>
    </source>
</evidence>
<sequence length="159" mass="17934">MLPANQELHVAAKVTLFLKGPNLRTNSQRVGKTLHVKVVSQELADTFLAQYDFNSQIAPDVFDLQRMEKKSGEAFRGIEDAIKSKEIVDMPALMALVEQIAKWTLMEKNKGEVQMIAKNEQETEEDSPMLYYTTRLESAKAGSDNTSSPKSDRTDYPYC</sequence>
<reference evidence="2" key="1">
    <citation type="submission" date="2018-02" db="EMBL/GenBank/DDBJ databases">
        <authorList>
            <person name="Cohen D.B."/>
            <person name="Kent A.D."/>
        </authorList>
    </citation>
    <scope>NUCLEOTIDE SEQUENCE</scope>
</reference>
<dbReference type="EMBL" id="OIVN01004545">
    <property type="protein sequence ID" value="SPD17965.1"/>
    <property type="molecule type" value="Genomic_DNA"/>
</dbReference>
<protein>
    <submittedName>
        <fullName evidence="2">Uncharacterized protein</fullName>
    </submittedName>
</protein>
<dbReference type="AlphaFoldDB" id="A0A2N9I0V3"/>
<name>A0A2N9I0V3_FAGSY</name>
<accession>A0A2N9I0V3</accession>
<gene>
    <name evidence="2" type="ORF">FSB_LOCUS45847</name>
</gene>
<proteinExistence type="predicted"/>